<keyword evidence="2" id="KW-1185">Reference proteome</keyword>
<sequence length="163" mass="18457">MKLDVDFSALHRVVAKMTDGKERQMNTVTRQNEASYHLVHAMEPVASSIAICGTSPTWPSPLRPALFCLFFAEKQEGRYLSTDTIISLLVRFYGFKRVPLDEKAIEMNVYTAREEHCCVVDDILQQPLLQRDGLLQAIRAFGPVGFDCFEQLIEREETGGPFS</sequence>
<reference evidence="1 2" key="1">
    <citation type="submission" date="2018-01" db="EMBL/GenBank/DDBJ databases">
        <title>Whole genome sequencing of Histamine producing bacteria.</title>
        <authorList>
            <person name="Butler K."/>
        </authorList>
    </citation>
    <scope>NUCLEOTIDE SEQUENCE [LARGE SCALE GENOMIC DNA]</scope>
    <source>
        <strain evidence="1 2">JCM 12947</strain>
    </source>
</reference>
<gene>
    <name evidence="1" type="ORF">C9J12_21295</name>
</gene>
<name>A0A2T3JA96_9GAMM</name>
<dbReference type="AlphaFoldDB" id="A0A2T3JA96"/>
<dbReference type="EMBL" id="PYMJ01000027">
    <property type="protein sequence ID" value="PSU45777.1"/>
    <property type="molecule type" value="Genomic_DNA"/>
</dbReference>
<evidence type="ECO:0000313" key="1">
    <source>
        <dbReference type="EMBL" id="PSU45777.1"/>
    </source>
</evidence>
<evidence type="ECO:0000313" key="2">
    <source>
        <dbReference type="Proteomes" id="UP000240987"/>
    </source>
</evidence>
<dbReference type="Proteomes" id="UP000240987">
    <property type="component" value="Unassembled WGS sequence"/>
</dbReference>
<accession>A0A2T3JA96</accession>
<dbReference type="RefSeq" id="WP_107244538.1">
    <property type="nucleotide sequence ID" value="NZ_PYMJ01000027.1"/>
</dbReference>
<proteinExistence type="predicted"/>
<organism evidence="1 2">
    <name type="scientific">Photobacterium frigidiphilum</name>
    <dbReference type="NCBI Taxonomy" id="264736"/>
    <lineage>
        <taxon>Bacteria</taxon>
        <taxon>Pseudomonadati</taxon>
        <taxon>Pseudomonadota</taxon>
        <taxon>Gammaproteobacteria</taxon>
        <taxon>Vibrionales</taxon>
        <taxon>Vibrionaceae</taxon>
        <taxon>Photobacterium</taxon>
    </lineage>
</organism>
<protein>
    <submittedName>
        <fullName evidence="1">Uncharacterized protein</fullName>
    </submittedName>
</protein>
<comment type="caution">
    <text evidence="1">The sequence shown here is derived from an EMBL/GenBank/DDBJ whole genome shotgun (WGS) entry which is preliminary data.</text>
</comment>